<organism evidence="2 3">
    <name type="scientific">Pseudoalteromonas luteoviolacea CPMOR-1</name>
    <dbReference type="NCBI Taxonomy" id="1365248"/>
    <lineage>
        <taxon>Bacteria</taxon>
        <taxon>Pseudomonadati</taxon>
        <taxon>Pseudomonadota</taxon>
        <taxon>Gammaproteobacteria</taxon>
        <taxon>Alteromonadales</taxon>
        <taxon>Pseudoalteromonadaceae</taxon>
        <taxon>Pseudoalteromonas</taxon>
    </lineage>
</organism>
<dbReference type="Gene3D" id="1.25.40.10">
    <property type="entry name" value="Tetratricopeptide repeat domain"/>
    <property type="match status" value="1"/>
</dbReference>
<dbReference type="PATRIC" id="fig|1365248.3.peg.4619"/>
<dbReference type="EMBL" id="AUYC01000062">
    <property type="protein sequence ID" value="KZN59294.1"/>
    <property type="molecule type" value="Genomic_DNA"/>
</dbReference>
<reference evidence="2 3" key="1">
    <citation type="submission" date="2013-07" db="EMBL/GenBank/DDBJ databases">
        <title>Comparative Genomic and Metabolomic Analysis of Twelve Strains of Pseudoalteromonas luteoviolacea.</title>
        <authorList>
            <person name="Vynne N.G."/>
            <person name="Mansson M."/>
            <person name="Gram L."/>
        </authorList>
    </citation>
    <scope>NUCLEOTIDE SEQUENCE [LARGE SCALE GENOMIC DNA]</scope>
    <source>
        <strain evidence="2 3">CPMOR-1</strain>
    </source>
</reference>
<dbReference type="RefSeq" id="WP_063369750.1">
    <property type="nucleotide sequence ID" value="NZ_AUYC01000062.1"/>
</dbReference>
<name>A0A167IFC4_9GAMM</name>
<feature type="chain" id="PRO_5007888113" description="MalT-like TPR region domain-containing protein" evidence="1">
    <location>
        <begin position="21"/>
        <end position="339"/>
    </location>
</feature>
<dbReference type="InterPro" id="IPR011990">
    <property type="entry name" value="TPR-like_helical_dom_sf"/>
</dbReference>
<evidence type="ECO:0000313" key="3">
    <source>
        <dbReference type="Proteomes" id="UP000076486"/>
    </source>
</evidence>
<evidence type="ECO:0000313" key="2">
    <source>
        <dbReference type="EMBL" id="KZN59294.1"/>
    </source>
</evidence>
<evidence type="ECO:0008006" key="4">
    <source>
        <dbReference type="Google" id="ProtNLM"/>
    </source>
</evidence>
<feature type="signal peptide" evidence="1">
    <location>
        <begin position="1"/>
        <end position="20"/>
    </location>
</feature>
<evidence type="ECO:0000256" key="1">
    <source>
        <dbReference type="SAM" id="SignalP"/>
    </source>
</evidence>
<dbReference type="SUPFAM" id="SSF48452">
    <property type="entry name" value="TPR-like"/>
    <property type="match status" value="1"/>
</dbReference>
<gene>
    <name evidence="2" type="ORF">N473_03805</name>
</gene>
<comment type="caution">
    <text evidence="2">The sequence shown here is derived from an EMBL/GenBank/DDBJ whole genome shotgun (WGS) entry which is preliminary data.</text>
</comment>
<protein>
    <recommendedName>
        <fullName evidence="4">MalT-like TPR region domain-containing protein</fullName>
    </recommendedName>
</protein>
<dbReference type="AlphaFoldDB" id="A0A167IFC4"/>
<proteinExistence type="predicted"/>
<accession>A0A167IFC4</accession>
<sequence>MKYLICLFGLHLLSYGSVFAVEKNEKTFSSESERVKYLALNYPDQAVAFFKENQAKLLGQSSEQTVSIYSSALAAASNIGDIKLVEDIVRLLSDTRLTPYSQHFLFTIVNVIGVSYRVNGQFDDAVVTYKCALKHARNNVEKMTSKVNLSIAYRMNSQPAISFQILQSIDEAILSGRRKAGLLVVKGNTAIVLDKSKEAISYFIAARQHYLKDQHHRNAARVTVNLLGAALIARRAEVYEKYRRKLTPAYEAYLPQSDQLYLHWLDLMYDSVKSNIVADDTVNYTKTHVARLLKEGYTEPVSKLLHSLNAEFLMPEKQKSSLVNTALSSSLAKPWCQDL</sequence>
<dbReference type="Proteomes" id="UP000076486">
    <property type="component" value="Unassembled WGS sequence"/>
</dbReference>
<keyword evidence="1" id="KW-0732">Signal</keyword>